<dbReference type="Gene3D" id="1.50.10.20">
    <property type="match status" value="1"/>
</dbReference>
<accession>A0A8H7D5S3</accession>
<dbReference type="PANTHER" id="PTHR31739:SF25">
    <property type="entry name" value="(E,E)-GERANYLLINALOOL SYNTHASE"/>
    <property type="match status" value="1"/>
</dbReference>
<dbReference type="PANTHER" id="PTHR31739">
    <property type="entry name" value="ENT-COPALYL DIPHOSPHATE SYNTHASE, CHLOROPLASTIC"/>
    <property type="match status" value="1"/>
</dbReference>
<proteinExistence type="inferred from homology"/>
<dbReference type="OrthoDB" id="2343925at2759"/>
<dbReference type="InterPro" id="IPR050148">
    <property type="entry name" value="Terpene_synthase-like"/>
</dbReference>
<organism evidence="2 3">
    <name type="scientific">Mycena venus</name>
    <dbReference type="NCBI Taxonomy" id="2733690"/>
    <lineage>
        <taxon>Eukaryota</taxon>
        <taxon>Fungi</taxon>
        <taxon>Dikarya</taxon>
        <taxon>Basidiomycota</taxon>
        <taxon>Agaricomycotina</taxon>
        <taxon>Agaricomycetes</taxon>
        <taxon>Agaricomycetidae</taxon>
        <taxon>Agaricales</taxon>
        <taxon>Marasmiineae</taxon>
        <taxon>Mycenaceae</taxon>
        <taxon>Mycena</taxon>
    </lineage>
</organism>
<reference evidence="2" key="1">
    <citation type="submission" date="2020-05" db="EMBL/GenBank/DDBJ databases">
        <title>Mycena genomes resolve the evolution of fungal bioluminescence.</title>
        <authorList>
            <person name="Tsai I.J."/>
        </authorList>
    </citation>
    <scope>NUCLEOTIDE SEQUENCE</scope>
    <source>
        <strain evidence="2">CCC161011</strain>
    </source>
</reference>
<dbReference type="Gene3D" id="1.50.10.160">
    <property type="match status" value="1"/>
</dbReference>
<evidence type="ECO:0000313" key="3">
    <source>
        <dbReference type="Proteomes" id="UP000620124"/>
    </source>
</evidence>
<gene>
    <name evidence="2" type="ORF">MVEN_00593100</name>
</gene>
<keyword evidence="3" id="KW-1185">Reference proteome</keyword>
<evidence type="ECO:0000256" key="1">
    <source>
        <dbReference type="ARBA" id="ARBA00006333"/>
    </source>
</evidence>
<dbReference type="Proteomes" id="UP000620124">
    <property type="component" value="Unassembled WGS sequence"/>
</dbReference>
<protein>
    <submittedName>
        <fullName evidence="2">Ent-kaurene synthase</fullName>
    </submittedName>
</protein>
<dbReference type="AlphaFoldDB" id="A0A8H7D5S3"/>
<comment type="caution">
    <text evidence="2">The sequence shown here is derived from an EMBL/GenBank/DDBJ whole genome shotgun (WGS) entry which is preliminary data.</text>
</comment>
<dbReference type="GO" id="GO:0000287">
    <property type="term" value="F:magnesium ion binding"/>
    <property type="evidence" value="ECO:0007669"/>
    <property type="project" value="TreeGrafter"/>
</dbReference>
<comment type="similarity">
    <text evidence="1">Belongs to the terpene synthase family.</text>
</comment>
<dbReference type="GO" id="GO:0016102">
    <property type="term" value="P:diterpenoid biosynthetic process"/>
    <property type="evidence" value="ECO:0007669"/>
    <property type="project" value="TreeGrafter"/>
</dbReference>
<dbReference type="InterPro" id="IPR008930">
    <property type="entry name" value="Terpenoid_cyclase/PrenylTrfase"/>
</dbReference>
<evidence type="ECO:0000313" key="2">
    <source>
        <dbReference type="EMBL" id="KAF7362455.1"/>
    </source>
</evidence>
<dbReference type="EMBL" id="JACAZI010000004">
    <property type="protein sequence ID" value="KAF7362455.1"/>
    <property type="molecule type" value="Genomic_DNA"/>
</dbReference>
<dbReference type="GO" id="GO:0010333">
    <property type="term" value="F:terpene synthase activity"/>
    <property type="evidence" value="ECO:0007669"/>
    <property type="project" value="InterPro"/>
</dbReference>
<dbReference type="SUPFAM" id="SSF48239">
    <property type="entry name" value="Terpenoid cyclases/Protein prenyltransferases"/>
    <property type="match status" value="2"/>
</dbReference>
<sequence>MAQIDSRCRFGSDPRTRTSVFTDPEGLQDFKWGYLHAIYECRPVATSPHSDSIRIMGSYEQANALLRSLVDRCDEKFRLGTMGVSIYDTAWVALVSRTIDGKATWVFPESFDFIYNSQASDGSWPGDGSIVDSIINTLACLLTLKRHAQAGLDSGYVDLSERCDMAIAALKRDLQNWDVATTERIGFEMIVPSIFESLEQEGIEFDFPQRALLYKIYTQKLKKIDWEIIYKQHTSILHSLEAFVGQCDFDRLAHHTRDGNLFDSPASTAAYLANASKWDDRSEAYLRLVMENCKSYGYGAICNIWPTTIFEFAWSLSNLIESGFEQDKLDQTALESIGEILHSALTTGGGITGASMYGGPDADDTAKAITALRYIGKPFPLDALFPAFELPTHFQCFPFERNPSLSTNCDVLIALLAYPQPAEYSSQILKVATFIIQEYWTTEGVVRDKWHDSPWYPALLATQGLLRFLHFYEQGLFAEASPDFISAKLHPVLFTILLRILQSQHADGSWGVNPNSEETAYCVLALAQLASLPYTSLIRDQIDISIGSGRAYLQASGTATRALVDPASHIWVGKINYGIQHVRQGYVISALAAPVPTYAPETMGLGAPRLSETRIEYFREFYSRCRMFQGYPAWRMRAWLIEGYLFLPDLARILLDVFHGAEMKEDSYLEYIPFWWTAPNGMEETYASPQTIADMIIISMVIIQVSKFFDFAVQKYGTPALNSLRSIVESVFEKSSPGEKVPGYIFPEANNETVHNSVDETPRAHAELRSHLVTKREKFPVRFKLARSQSFDSRKGQPFP</sequence>
<name>A0A8H7D5S3_9AGAR</name>